<dbReference type="EMBL" id="VWRR01000008">
    <property type="protein sequence ID" value="KAF6002888.1"/>
    <property type="molecule type" value="Genomic_DNA"/>
</dbReference>
<keyword evidence="2" id="KW-1185">Reference proteome</keyword>
<organism evidence="1 2">
    <name type="scientific">Cyanidiococcus yangmingshanensis</name>
    <dbReference type="NCBI Taxonomy" id="2690220"/>
    <lineage>
        <taxon>Eukaryota</taxon>
        <taxon>Rhodophyta</taxon>
        <taxon>Bangiophyceae</taxon>
        <taxon>Cyanidiales</taxon>
        <taxon>Cyanidiaceae</taxon>
        <taxon>Cyanidiococcus</taxon>
    </lineage>
</organism>
<gene>
    <name evidence="1" type="ORF">F1559_000230</name>
</gene>
<dbReference type="Proteomes" id="UP000530660">
    <property type="component" value="Unassembled WGS sequence"/>
</dbReference>
<dbReference type="AlphaFoldDB" id="A0A7J7IIN6"/>
<proteinExistence type="predicted"/>
<evidence type="ECO:0000313" key="1">
    <source>
        <dbReference type="EMBL" id="KAF6002888.1"/>
    </source>
</evidence>
<evidence type="ECO:0000313" key="2">
    <source>
        <dbReference type="Proteomes" id="UP000530660"/>
    </source>
</evidence>
<sequence length="183" mass="20220">MNLAGRPSNQTSFIRRQVALNELDARPYRRVLKEAKRKRLVIQVVRLCQMSLFVGALAAHIGGLSVAMRSYPGGEALSALHRAHGLAQRTSGSLECPEPFVYIDPAFLDDRYLSVSGNSRMEVFIERASQLKECRLECLHPSGDGARLGPRIRAGVRCQGSLMASRCDILFFTSLSGSMYFGD</sequence>
<comment type="caution">
    <text evidence="1">The sequence shown here is derived from an EMBL/GenBank/DDBJ whole genome shotgun (WGS) entry which is preliminary data.</text>
</comment>
<reference evidence="1 2" key="1">
    <citation type="journal article" date="2020" name="J. Phycol.">
        <title>Comparative genome analysis reveals Cyanidiococcus gen. nov., a new extremophilic red algal genus sister to Cyanidioschyzon (Cyanidioschyzonaceae, Rhodophyta).</title>
        <authorList>
            <person name="Liu S.-L."/>
            <person name="Chiang Y.-R."/>
            <person name="Yoon H.S."/>
            <person name="Fu H.-Y."/>
        </authorList>
    </citation>
    <scope>NUCLEOTIDE SEQUENCE [LARGE SCALE GENOMIC DNA]</scope>
    <source>
        <strain evidence="1 2">THAL066</strain>
    </source>
</reference>
<name>A0A7J7IIN6_9RHOD</name>
<accession>A0A7J7IIN6</accession>
<protein>
    <submittedName>
        <fullName evidence="1">Uncharacterized protein</fullName>
    </submittedName>
</protein>